<comment type="catalytic activity">
    <reaction evidence="1">
        <text>O-phospho-L-seryl-[protein] + H2O = L-seryl-[protein] + phosphate</text>
        <dbReference type="Rhea" id="RHEA:20629"/>
        <dbReference type="Rhea" id="RHEA-COMP:9863"/>
        <dbReference type="Rhea" id="RHEA-COMP:11604"/>
        <dbReference type="ChEBI" id="CHEBI:15377"/>
        <dbReference type="ChEBI" id="CHEBI:29999"/>
        <dbReference type="ChEBI" id="CHEBI:43474"/>
        <dbReference type="ChEBI" id="CHEBI:83421"/>
        <dbReference type="EC" id="3.1.3.16"/>
    </reaction>
</comment>
<dbReference type="Gene3D" id="3.60.40.10">
    <property type="entry name" value="PPM-type phosphatase domain"/>
    <property type="match status" value="1"/>
</dbReference>
<comment type="cofactor">
    <cofactor evidence="1">
        <name>Mn(2+)</name>
        <dbReference type="ChEBI" id="CHEBI:29035"/>
    </cofactor>
</comment>
<keyword evidence="1" id="KW-0904">Protein phosphatase</keyword>
<proteinExistence type="inferred from homology"/>
<sequence length="651" mass="68497">MSPPGPIKAFPKRLYTVLPRAPPGATTRTRSNSLSSSSGRSLYTAPPSSLNSLGFFDAPPPPGKPNNHGHSPLTPSRLPPHAKSELEAPNPPDSPTHPPSSQSSHSSHSSNGGNGNNGGNGAPPSSLALTSTSPSSHSTPPHHSLPPNTHNPPFFPYTPFSPPPATTSAPESEAELAAQAFRPGPHKHRPKYHFDVGAYGIPKRGARAGTSSSPLWSVNNSNVNGNGSRVMDGLDLAVQVGEDAYFVRENAMGVADGVGGWSRCKSSLTGPMDPSPSALFARRLMHFCSAELASSTAASFHTSSPTPSAPPYPPTTFTFNPSSSYVPFQPPAPPASHPVSLDSVAEEADECDDPEYDDLEEGLDILLILERAYERALKAHVVPSPSPPAASANASRTSPTTHTSTPSPSPEPVPLMAGSSTALLAVLDHAGSSPPPVPFASPSPTPAPTPAPSMAGDSRIEDCDAVIRIAHLGDCMGMLVRGDEIVWRSDEMWWAFNTPLQLGPSTRTPPSTAQILTVPVRADDILILASDGLSDNLWDEDVLDEVSRFRRGFLGASRSPSPASTDAWAPSGGLLGRRTLAGMLSEALCSRARRVAEGRGRRDDEVPFARRAREEGRVFRGGKADDWLPLPDISVLVAVISPAESERSSVP</sequence>
<comment type="caution">
    <text evidence="4">The sequence shown here is derived from an EMBL/GenBank/DDBJ whole genome shotgun (WGS) entry which is preliminary data.</text>
</comment>
<feature type="region of interest" description="Disordered" evidence="2">
    <location>
        <begin position="1"/>
        <end position="175"/>
    </location>
</feature>
<dbReference type="EC" id="3.1.3.16" evidence="1"/>
<reference evidence="4 5" key="1">
    <citation type="submission" date="2019-02" db="EMBL/GenBank/DDBJ databases">
        <title>Genome sequencing of the rare red list fungi Dentipellis fragilis.</title>
        <authorList>
            <person name="Buettner E."/>
            <person name="Kellner H."/>
        </authorList>
    </citation>
    <scope>NUCLEOTIDE SEQUENCE [LARGE SCALE GENOMIC DNA]</scope>
    <source>
        <strain evidence="4 5">DSM 105465</strain>
    </source>
</reference>
<dbReference type="AlphaFoldDB" id="A0A4Y9YGZ2"/>
<evidence type="ECO:0000256" key="2">
    <source>
        <dbReference type="SAM" id="MobiDB-lite"/>
    </source>
</evidence>
<feature type="region of interest" description="Disordered" evidence="2">
    <location>
        <begin position="428"/>
        <end position="456"/>
    </location>
</feature>
<dbReference type="SMART" id="SM00332">
    <property type="entry name" value="PP2Cc"/>
    <property type="match status" value="1"/>
</dbReference>
<gene>
    <name evidence="4" type="ORF">EVG20_g7509</name>
</gene>
<keyword evidence="1" id="KW-0378">Hydrolase</keyword>
<dbReference type="SUPFAM" id="SSF81606">
    <property type="entry name" value="PP2C-like"/>
    <property type="match status" value="1"/>
</dbReference>
<evidence type="ECO:0000256" key="1">
    <source>
        <dbReference type="RuleBase" id="RU366020"/>
    </source>
</evidence>
<feature type="compositionally biased region" description="Low complexity" evidence="2">
    <location>
        <begin position="389"/>
        <end position="406"/>
    </location>
</feature>
<keyword evidence="1" id="KW-0460">Magnesium</keyword>
<feature type="compositionally biased region" description="Gly residues" evidence="2">
    <location>
        <begin position="112"/>
        <end position="121"/>
    </location>
</feature>
<feature type="region of interest" description="Disordered" evidence="2">
    <location>
        <begin position="323"/>
        <end position="356"/>
    </location>
</feature>
<feature type="compositionally biased region" description="Low complexity" evidence="2">
    <location>
        <begin position="122"/>
        <end position="148"/>
    </location>
</feature>
<feature type="compositionally biased region" description="Low complexity" evidence="2">
    <location>
        <begin position="26"/>
        <end position="41"/>
    </location>
</feature>
<keyword evidence="1" id="KW-0464">Manganese</keyword>
<dbReference type="GO" id="GO:0046872">
    <property type="term" value="F:metal ion binding"/>
    <property type="evidence" value="ECO:0007669"/>
    <property type="project" value="UniProtKB-UniRule"/>
</dbReference>
<keyword evidence="1" id="KW-0479">Metal-binding</keyword>
<dbReference type="PANTHER" id="PTHR12320:SF84">
    <property type="entry name" value="PROTEIN PHOSPHATASE"/>
    <property type="match status" value="1"/>
</dbReference>
<feature type="compositionally biased region" description="Pro residues" evidence="2">
    <location>
        <begin position="89"/>
        <end position="98"/>
    </location>
</feature>
<comment type="cofactor">
    <cofactor evidence="1">
        <name>Mg(2+)</name>
        <dbReference type="ChEBI" id="CHEBI:18420"/>
    </cofactor>
</comment>
<feature type="compositionally biased region" description="Pro residues" evidence="2">
    <location>
        <begin position="433"/>
        <end position="451"/>
    </location>
</feature>
<dbReference type="PANTHER" id="PTHR12320">
    <property type="entry name" value="PROTEIN PHOSPHATASE 2C"/>
    <property type="match status" value="1"/>
</dbReference>
<comment type="catalytic activity">
    <reaction evidence="1">
        <text>O-phospho-L-threonyl-[protein] + H2O = L-threonyl-[protein] + phosphate</text>
        <dbReference type="Rhea" id="RHEA:47004"/>
        <dbReference type="Rhea" id="RHEA-COMP:11060"/>
        <dbReference type="Rhea" id="RHEA-COMP:11605"/>
        <dbReference type="ChEBI" id="CHEBI:15377"/>
        <dbReference type="ChEBI" id="CHEBI:30013"/>
        <dbReference type="ChEBI" id="CHEBI:43474"/>
        <dbReference type="ChEBI" id="CHEBI:61977"/>
        <dbReference type="EC" id="3.1.3.16"/>
    </reaction>
</comment>
<feature type="domain" description="PPM-type phosphatase" evidence="3">
    <location>
        <begin position="225"/>
        <end position="640"/>
    </location>
</feature>
<dbReference type="PROSITE" id="PS51746">
    <property type="entry name" value="PPM_2"/>
    <property type="match status" value="1"/>
</dbReference>
<keyword evidence="5" id="KW-1185">Reference proteome</keyword>
<dbReference type="Proteomes" id="UP000298327">
    <property type="component" value="Unassembled WGS sequence"/>
</dbReference>
<feature type="compositionally biased region" description="Pro residues" evidence="2">
    <location>
        <begin position="149"/>
        <end position="165"/>
    </location>
</feature>
<comment type="similarity">
    <text evidence="1">Belongs to the PP2C family.</text>
</comment>
<dbReference type="InterPro" id="IPR001932">
    <property type="entry name" value="PPM-type_phosphatase-like_dom"/>
</dbReference>
<dbReference type="STRING" id="205917.A0A4Y9YGZ2"/>
<dbReference type="InterPro" id="IPR036457">
    <property type="entry name" value="PPM-type-like_dom_sf"/>
</dbReference>
<evidence type="ECO:0000259" key="3">
    <source>
        <dbReference type="PROSITE" id="PS51746"/>
    </source>
</evidence>
<dbReference type="OrthoDB" id="60843at2759"/>
<feature type="compositionally biased region" description="Acidic residues" evidence="2">
    <location>
        <begin position="344"/>
        <end position="356"/>
    </location>
</feature>
<dbReference type="GO" id="GO:0004722">
    <property type="term" value="F:protein serine/threonine phosphatase activity"/>
    <property type="evidence" value="ECO:0007669"/>
    <property type="project" value="UniProtKB-EC"/>
</dbReference>
<evidence type="ECO:0000313" key="5">
    <source>
        <dbReference type="Proteomes" id="UP000298327"/>
    </source>
</evidence>
<feature type="region of interest" description="Disordered" evidence="2">
    <location>
        <begin position="381"/>
        <end position="416"/>
    </location>
</feature>
<dbReference type="EMBL" id="SEOQ01000577">
    <property type="protein sequence ID" value="TFY60189.1"/>
    <property type="molecule type" value="Genomic_DNA"/>
</dbReference>
<organism evidence="4 5">
    <name type="scientific">Dentipellis fragilis</name>
    <dbReference type="NCBI Taxonomy" id="205917"/>
    <lineage>
        <taxon>Eukaryota</taxon>
        <taxon>Fungi</taxon>
        <taxon>Dikarya</taxon>
        <taxon>Basidiomycota</taxon>
        <taxon>Agaricomycotina</taxon>
        <taxon>Agaricomycetes</taxon>
        <taxon>Russulales</taxon>
        <taxon>Hericiaceae</taxon>
        <taxon>Dentipellis</taxon>
    </lineage>
</organism>
<feature type="compositionally biased region" description="Low complexity" evidence="2">
    <location>
        <begin position="99"/>
        <end position="111"/>
    </location>
</feature>
<name>A0A4Y9YGZ2_9AGAM</name>
<evidence type="ECO:0000313" key="4">
    <source>
        <dbReference type="EMBL" id="TFY60189.1"/>
    </source>
</evidence>
<accession>A0A4Y9YGZ2</accession>
<protein>
    <recommendedName>
        <fullName evidence="1">Protein phosphatase</fullName>
        <ecNumber evidence="1">3.1.3.16</ecNumber>
    </recommendedName>
</protein>
<dbReference type="InterPro" id="IPR039123">
    <property type="entry name" value="PPTC7"/>
</dbReference>